<evidence type="ECO:0000256" key="8">
    <source>
        <dbReference type="HAMAP-Rule" id="MF_00717"/>
    </source>
</evidence>
<comment type="function">
    <text evidence="8">Loosely associated component of the core of photosystem II (PSII). PSII is a light-driven water plastoquinone oxidoreductase, using light energy to abstract electrons from H(2)O, generating a proton gradient subsequently used for ATP formation.</text>
</comment>
<keyword evidence="4 8" id="KW-1133">Transmembrane helix</keyword>
<evidence type="ECO:0000256" key="3">
    <source>
        <dbReference type="ARBA" id="ARBA00022692"/>
    </source>
</evidence>
<keyword evidence="3 8" id="KW-0812">Transmembrane</keyword>
<keyword evidence="7 8" id="KW-0604">Photosystem II</keyword>
<name>A0ABT6EWP4_9SYNE</name>
<proteinExistence type="inferred from homology"/>
<keyword evidence="6 8" id="KW-0472">Membrane</keyword>
<accession>A0ABT6EWP4</accession>
<feature type="topological domain" description="Lumenal" evidence="8">
    <location>
        <begin position="24"/>
        <end position="41"/>
    </location>
</feature>
<comment type="subcellular location">
    <subcellularLocation>
        <location evidence="8">Cellular thylakoid membrane</location>
        <topology evidence="8">Single-pass membrane protein</topology>
    </subcellularLocation>
    <subcellularLocation>
        <location evidence="1">Membrane</location>
    </subcellularLocation>
</comment>
<keyword evidence="2 8" id="KW-0602">Photosynthesis</keyword>
<dbReference type="Proteomes" id="UP001154265">
    <property type="component" value="Unassembled WGS sequence"/>
</dbReference>
<reference evidence="9" key="1">
    <citation type="journal article" date="2022" name="Genome Biol. Evol.">
        <title>A New Gene Family Diagnostic for Intracellular Biomineralization of Amorphous Ca Carbonates by Cyanobacteria.</title>
        <authorList>
            <person name="Benzerara K."/>
            <person name="Duprat E."/>
            <person name="Bitard-Feildel T."/>
            <person name="Caumes G."/>
            <person name="Cassier-Chauvat C."/>
            <person name="Chauvat F."/>
            <person name="Dezi M."/>
            <person name="Diop S.I."/>
            <person name="Gaschignard G."/>
            <person name="Gorgen S."/>
            <person name="Gugger M."/>
            <person name="Lopez-Garcia P."/>
            <person name="Millet M."/>
            <person name="Skouri-Panet F."/>
            <person name="Moreira D."/>
            <person name="Callebaut I."/>
        </authorList>
    </citation>
    <scope>NUCLEOTIDE SEQUENCE</scope>
    <source>
        <strain evidence="9">G9</strain>
    </source>
</reference>
<evidence type="ECO:0000256" key="7">
    <source>
        <dbReference type="ARBA" id="ARBA00023276"/>
    </source>
</evidence>
<feature type="topological domain" description="Lumenal" evidence="8">
    <location>
        <begin position="1"/>
        <end position="4"/>
    </location>
</feature>
<dbReference type="InterPro" id="IPR009388">
    <property type="entry name" value="PSII_PsbY"/>
</dbReference>
<dbReference type="Pfam" id="PF06298">
    <property type="entry name" value="PsbY"/>
    <property type="match status" value="1"/>
</dbReference>
<dbReference type="HAMAP" id="MF_00717">
    <property type="entry name" value="PSII_PsbY"/>
    <property type="match status" value="1"/>
</dbReference>
<protein>
    <recommendedName>
        <fullName evidence="8">Photosystem II reaction center protein Y</fullName>
    </recommendedName>
</protein>
<comment type="subunit">
    <text evidence="8">PSII is composed of 1 copy each of membrane proteins PsbA, PsbB, PsbC, PsbD, PsbE, PsbF, PsbH, PsbI, PsbJ, PsbK, PsbL, PsbM, PsbT, PsbX, PsbY, PsbZ, Psb30/Ycf12, peripheral proteins PsbO, CyanoQ (PsbQ), PsbU, PsbV and a large number of cofactors. It forms dimeric complexes.</text>
</comment>
<keyword evidence="5 8" id="KW-0793">Thylakoid</keyword>
<evidence type="ECO:0000313" key="9">
    <source>
        <dbReference type="EMBL" id="MDG2990194.1"/>
    </source>
</evidence>
<comment type="similarity">
    <text evidence="8">Belongs to the PsbY family.</text>
</comment>
<organism evidence="9 10">
    <name type="scientific">Candidatus Synechococcus calcipolaris G9</name>
    <dbReference type="NCBI Taxonomy" id="1497997"/>
    <lineage>
        <taxon>Bacteria</taxon>
        <taxon>Bacillati</taxon>
        <taxon>Cyanobacteriota</taxon>
        <taxon>Cyanophyceae</taxon>
        <taxon>Synechococcales</taxon>
        <taxon>Synechococcaceae</taxon>
        <taxon>Synechococcus</taxon>
    </lineage>
</organism>
<dbReference type="EMBL" id="JAKKUT010000002">
    <property type="protein sequence ID" value="MDG2990194.1"/>
    <property type="molecule type" value="Genomic_DNA"/>
</dbReference>
<evidence type="ECO:0000256" key="1">
    <source>
        <dbReference type="ARBA" id="ARBA00004370"/>
    </source>
</evidence>
<sequence>MDWRVLLVLLPVLLAAGWAVRNILPLALKQFDGVFDPLTKK</sequence>
<gene>
    <name evidence="8" type="primary">psbY</name>
    <name evidence="9" type="ORF">L3556_04475</name>
</gene>
<evidence type="ECO:0000256" key="6">
    <source>
        <dbReference type="ARBA" id="ARBA00023136"/>
    </source>
</evidence>
<evidence type="ECO:0000256" key="4">
    <source>
        <dbReference type="ARBA" id="ARBA00022989"/>
    </source>
</evidence>
<reference evidence="9" key="2">
    <citation type="submission" date="2022-01" db="EMBL/GenBank/DDBJ databases">
        <authorList>
            <person name="Zivanovic Y."/>
            <person name="Moreira D."/>
            <person name="Lopez-Garcia P."/>
        </authorList>
    </citation>
    <scope>NUCLEOTIDE SEQUENCE</scope>
    <source>
        <strain evidence="9">G9</strain>
    </source>
</reference>
<comment type="caution">
    <text evidence="9">The sequence shown here is derived from an EMBL/GenBank/DDBJ whole genome shotgun (WGS) entry which is preliminary data.</text>
</comment>
<keyword evidence="10" id="KW-1185">Reference proteome</keyword>
<evidence type="ECO:0000256" key="2">
    <source>
        <dbReference type="ARBA" id="ARBA00022531"/>
    </source>
</evidence>
<evidence type="ECO:0000313" key="10">
    <source>
        <dbReference type="Proteomes" id="UP001154265"/>
    </source>
</evidence>
<dbReference type="RefSeq" id="WP_277866109.1">
    <property type="nucleotide sequence ID" value="NZ_JAKKUT010000002.1"/>
</dbReference>
<evidence type="ECO:0000256" key="5">
    <source>
        <dbReference type="ARBA" id="ARBA00023078"/>
    </source>
</evidence>